<keyword evidence="5 8" id="KW-1133">Transmembrane helix</keyword>
<feature type="transmembrane region" description="Helical" evidence="8">
    <location>
        <begin position="139"/>
        <end position="158"/>
    </location>
</feature>
<dbReference type="AlphaFoldDB" id="A0A1L9PEX4"/>
<dbReference type="OrthoDB" id="6612291at2759"/>
<feature type="transmembrane region" description="Helical" evidence="8">
    <location>
        <begin position="448"/>
        <end position="470"/>
    </location>
</feature>
<dbReference type="InterPro" id="IPR036259">
    <property type="entry name" value="MFS_trans_sf"/>
</dbReference>
<keyword evidence="11" id="KW-1185">Reference proteome</keyword>
<protein>
    <recommendedName>
        <fullName evidence="9">Major facilitator superfamily (MFS) profile domain-containing protein</fullName>
    </recommendedName>
</protein>
<comment type="similarity">
    <text evidence="2 7">Belongs to the major facilitator superfamily. Sugar transporter (TC 2.A.1.1) family.</text>
</comment>
<keyword evidence="4 8" id="KW-0812">Transmembrane</keyword>
<reference evidence="11" key="1">
    <citation type="journal article" date="2017" name="Genome Biol.">
        <title>Comparative genomics reveals high biological diversity and specific adaptations in the industrially and medically important fungal genus Aspergillus.</title>
        <authorList>
            <person name="de Vries R.P."/>
            <person name="Riley R."/>
            <person name="Wiebenga A."/>
            <person name="Aguilar-Osorio G."/>
            <person name="Amillis S."/>
            <person name="Uchima C.A."/>
            <person name="Anderluh G."/>
            <person name="Asadollahi M."/>
            <person name="Askin M."/>
            <person name="Barry K."/>
            <person name="Battaglia E."/>
            <person name="Bayram O."/>
            <person name="Benocci T."/>
            <person name="Braus-Stromeyer S.A."/>
            <person name="Caldana C."/>
            <person name="Canovas D."/>
            <person name="Cerqueira G.C."/>
            <person name="Chen F."/>
            <person name="Chen W."/>
            <person name="Choi C."/>
            <person name="Clum A."/>
            <person name="Dos Santos R.A."/>
            <person name="Damasio A.R."/>
            <person name="Diallinas G."/>
            <person name="Emri T."/>
            <person name="Fekete E."/>
            <person name="Flipphi M."/>
            <person name="Freyberg S."/>
            <person name="Gallo A."/>
            <person name="Gournas C."/>
            <person name="Habgood R."/>
            <person name="Hainaut M."/>
            <person name="Harispe M.L."/>
            <person name="Henrissat B."/>
            <person name="Hilden K.S."/>
            <person name="Hope R."/>
            <person name="Hossain A."/>
            <person name="Karabika E."/>
            <person name="Karaffa L."/>
            <person name="Karanyi Z."/>
            <person name="Krasevec N."/>
            <person name="Kuo A."/>
            <person name="Kusch H."/>
            <person name="LaButti K."/>
            <person name="Lagendijk E.L."/>
            <person name="Lapidus A."/>
            <person name="Levasseur A."/>
            <person name="Lindquist E."/>
            <person name="Lipzen A."/>
            <person name="Logrieco A.F."/>
            <person name="MacCabe A."/>
            <person name="Maekelae M.R."/>
            <person name="Malavazi I."/>
            <person name="Melin P."/>
            <person name="Meyer V."/>
            <person name="Mielnichuk N."/>
            <person name="Miskei M."/>
            <person name="Molnar A.P."/>
            <person name="Mule G."/>
            <person name="Ngan C.Y."/>
            <person name="Orejas M."/>
            <person name="Orosz E."/>
            <person name="Ouedraogo J.P."/>
            <person name="Overkamp K.M."/>
            <person name="Park H.-S."/>
            <person name="Perrone G."/>
            <person name="Piumi F."/>
            <person name="Punt P.J."/>
            <person name="Ram A.F."/>
            <person name="Ramon A."/>
            <person name="Rauscher S."/>
            <person name="Record E."/>
            <person name="Riano-Pachon D.M."/>
            <person name="Robert V."/>
            <person name="Roehrig J."/>
            <person name="Ruller R."/>
            <person name="Salamov A."/>
            <person name="Salih N.S."/>
            <person name="Samson R.A."/>
            <person name="Sandor E."/>
            <person name="Sanguinetti M."/>
            <person name="Schuetze T."/>
            <person name="Sepcic K."/>
            <person name="Shelest E."/>
            <person name="Sherlock G."/>
            <person name="Sophianopoulou V."/>
            <person name="Squina F.M."/>
            <person name="Sun H."/>
            <person name="Susca A."/>
            <person name="Todd R.B."/>
            <person name="Tsang A."/>
            <person name="Unkles S.E."/>
            <person name="van de Wiele N."/>
            <person name="van Rossen-Uffink D."/>
            <person name="Oliveira J.V."/>
            <person name="Vesth T.C."/>
            <person name="Visser J."/>
            <person name="Yu J.-H."/>
            <person name="Zhou M."/>
            <person name="Andersen M.R."/>
            <person name="Archer D.B."/>
            <person name="Baker S.E."/>
            <person name="Benoit I."/>
            <person name="Brakhage A.A."/>
            <person name="Braus G.H."/>
            <person name="Fischer R."/>
            <person name="Frisvad J.C."/>
            <person name="Goldman G.H."/>
            <person name="Houbraken J."/>
            <person name="Oakley B."/>
            <person name="Pocsi I."/>
            <person name="Scazzocchio C."/>
            <person name="Seiboth B."/>
            <person name="vanKuyk P.A."/>
            <person name="Wortman J."/>
            <person name="Dyer P.S."/>
            <person name="Grigoriev I.V."/>
        </authorList>
    </citation>
    <scope>NUCLEOTIDE SEQUENCE [LARGE SCALE GENOMIC DNA]</scope>
    <source>
        <strain evidence="11">CBS 583.65</strain>
    </source>
</reference>
<feature type="transmembrane region" description="Helical" evidence="8">
    <location>
        <begin position="408"/>
        <end position="436"/>
    </location>
</feature>
<evidence type="ECO:0000256" key="8">
    <source>
        <dbReference type="SAM" id="Phobius"/>
    </source>
</evidence>
<feature type="transmembrane region" description="Helical" evidence="8">
    <location>
        <begin position="164"/>
        <end position="186"/>
    </location>
</feature>
<dbReference type="PANTHER" id="PTHR48022">
    <property type="entry name" value="PLASTIDIC GLUCOSE TRANSPORTER 4"/>
    <property type="match status" value="1"/>
</dbReference>
<name>A0A1L9PEX4_ASPVE</name>
<dbReference type="PANTHER" id="PTHR48022:SF2">
    <property type="entry name" value="PLASTIDIC GLUCOSE TRANSPORTER 4"/>
    <property type="match status" value="1"/>
</dbReference>
<evidence type="ECO:0000256" key="3">
    <source>
        <dbReference type="ARBA" id="ARBA00022448"/>
    </source>
</evidence>
<dbReference type="GO" id="GO:0005351">
    <property type="term" value="F:carbohydrate:proton symporter activity"/>
    <property type="evidence" value="ECO:0007669"/>
    <property type="project" value="TreeGrafter"/>
</dbReference>
<dbReference type="Gene3D" id="1.20.1250.20">
    <property type="entry name" value="MFS general substrate transporter like domains"/>
    <property type="match status" value="1"/>
</dbReference>
<evidence type="ECO:0000256" key="4">
    <source>
        <dbReference type="ARBA" id="ARBA00022692"/>
    </source>
</evidence>
<sequence>MTTASQSTNVDDKPAIAHVEHRLPGTNAEPVDVKAHNFGTTGSPCRQLGLLESLRTYKFASIICILAAVGALSDGYQVQMSGSIVALPGFIQTFGELQSDGEYKIDPQYISLWGSLKNVFAMLGAGIGSYPTDKFGRRWMILVVQIIMAGACILEQLATHWTHWLGARFLDGFSIGLAQCCINVYISEMAPTPCRGALMSLVQLFYSIGSFLSAISLNIVSQDKPSNWRHAVLSQFALCGAALLAWLFLPESIRWLCITGRESQAKKVMEKVYRGVEGYHIDEEYNKVMLEIEKSRQTAAIRDAGSYLDVFRGSNRRRLIISFLPWHWQVAIGVPIISTYSSYFFDIAGLANPFNGTVATNVVTIVMLFIAVPLVERLGRRTLLLWFAPICIFSLLIIGGVLRAEGPAVGPALVTFACVWSVGYNLSCGPMGYIYVAETGTTRLRAKTTGVAIILIQAMATVYVYIAPIMLNSPSLGMSNTVFFWVGTGTLVYILVWFLVPETKGRSFEELDELFARDIPAWKFAQTRTSVQDDGLSQLQEPRALEA</sequence>
<dbReference type="InterPro" id="IPR005828">
    <property type="entry name" value="MFS_sugar_transport-like"/>
</dbReference>
<dbReference type="PROSITE" id="PS00217">
    <property type="entry name" value="SUGAR_TRANSPORT_2"/>
    <property type="match status" value="1"/>
</dbReference>
<dbReference type="RefSeq" id="XP_040665801.1">
    <property type="nucleotide sequence ID" value="XM_040809949.1"/>
</dbReference>
<feature type="transmembrane region" description="Helical" evidence="8">
    <location>
        <begin position="358"/>
        <end position="376"/>
    </location>
</feature>
<accession>A0A1L9PEX4</accession>
<feature type="domain" description="Major facilitator superfamily (MFS) profile" evidence="9">
    <location>
        <begin position="63"/>
        <end position="504"/>
    </location>
</feature>
<dbReference type="PROSITE" id="PS50850">
    <property type="entry name" value="MFS"/>
    <property type="match status" value="1"/>
</dbReference>
<keyword evidence="3 7" id="KW-0813">Transport</keyword>
<evidence type="ECO:0000259" key="9">
    <source>
        <dbReference type="PROSITE" id="PS50850"/>
    </source>
</evidence>
<dbReference type="Pfam" id="PF00083">
    <property type="entry name" value="Sugar_tr"/>
    <property type="match status" value="1"/>
</dbReference>
<gene>
    <name evidence="10" type="ORF">ASPVEDRAFT_26796</name>
</gene>
<evidence type="ECO:0000256" key="5">
    <source>
        <dbReference type="ARBA" id="ARBA00022989"/>
    </source>
</evidence>
<evidence type="ECO:0000313" key="10">
    <source>
        <dbReference type="EMBL" id="OJJ00039.1"/>
    </source>
</evidence>
<evidence type="ECO:0000256" key="1">
    <source>
        <dbReference type="ARBA" id="ARBA00004141"/>
    </source>
</evidence>
<dbReference type="EMBL" id="KV878127">
    <property type="protein sequence ID" value="OJJ00039.1"/>
    <property type="molecule type" value="Genomic_DNA"/>
</dbReference>
<dbReference type="InterPro" id="IPR003663">
    <property type="entry name" value="Sugar/inositol_transpt"/>
</dbReference>
<evidence type="ECO:0000256" key="2">
    <source>
        <dbReference type="ARBA" id="ARBA00010992"/>
    </source>
</evidence>
<organism evidence="10 11">
    <name type="scientific">Aspergillus versicolor CBS 583.65</name>
    <dbReference type="NCBI Taxonomy" id="1036611"/>
    <lineage>
        <taxon>Eukaryota</taxon>
        <taxon>Fungi</taxon>
        <taxon>Dikarya</taxon>
        <taxon>Ascomycota</taxon>
        <taxon>Pezizomycotina</taxon>
        <taxon>Eurotiomycetes</taxon>
        <taxon>Eurotiomycetidae</taxon>
        <taxon>Eurotiales</taxon>
        <taxon>Aspergillaceae</taxon>
        <taxon>Aspergillus</taxon>
        <taxon>Aspergillus subgen. Nidulantes</taxon>
    </lineage>
</organism>
<feature type="transmembrane region" description="Helical" evidence="8">
    <location>
        <begin position="319"/>
        <end position="338"/>
    </location>
</feature>
<dbReference type="GO" id="GO:0016020">
    <property type="term" value="C:membrane"/>
    <property type="evidence" value="ECO:0007669"/>
    <property type="project" value="UniProtKB-SubCell"/>
</dbReference>
<dbReference type="InterPro" id="IPR005829">
    <property type="entry name" value="Sugar_transporter_CS"/>
</dbReference>
<dbReference type="NCBIfam" id="TIGR00879">
    <property type="entry name" value="SP"/>
    <property type="match status" value="1"/>
</dbReference>
<dbReference type="SUPFAM" id="SSF103473">
    <property type="entry name" value="MFS general substrate transporter"/>
    <property type="match status" value="1"/>
</dbReference>
<dbReference type="InterPro" id="IPR050360">
    <property type="entry name" value="MFS_Sugar_Transporters"/>
</dbReference>
<evidence type="ECO:0000256" key="6">
    <source>
        <dbReference type="ARBA" id="ARBA00023136"/>
    </source>
</evidence>
<feature type="transmembrane region" description="Helical" evidence="8">
    <location>
        <begin position="232"/>
        <end position="249"/>
    </location>
</feature>
<dbReference type="PROSITE" id="PS00216">
    <property type="entry name" value="SUGAR_TRANSPORT_1"/>
    <property type="match status" value="1"/>
</dbReference>
<feature type="transmembrane region" description="Helical" evidence="8">
    <location>
        <begin position="383"/>
        <end position="402"/>
    </location>
</feature>
<dbReference type="GeneID" id="63725460"/>
<comment type="subcellular location">
    <subcellularLocation>
        <location evidence="1">Membrane</location>
        <topology evidence="1">Multi-pass membrane protein</topology>
    </subcellularLocation>
</comment>
<feature type="transmembrane region" description="Helical" evidence="8">
    <location>
        <begin position="482"/>
        <end position="500"/>
    </location>
</feature>
<dbReference type="VEuPathDB" id="FungiDB:ASPVEDRAFT_26796"/>
<dbReference type="Proteomes" id="UP000184073">
    <property type="component" value="Unassembled WGS sequence"/>
</dbReference>
<feature type="transmembrane region" description="Helical" evidence="8">
    <location>
        <begin position="198"/>
        <end position="220"/>
    </location>
</feature>
<evidence type="ECO:0000313" key="11">
    <source>
        <dbReference type="Proteomes" id="UP000184073"/>
    </source>
</evidence>
<proteinExistence type="inferred from homology"/>
<keyword evidence="6 8" id="KW-0472">Membrane</keyword>
<dbReference type="InterPro" id="IPR020846">
    <property type="entry name" value="MFS_dom"/>
</dbReference>
<evidence type="ECO:0000256" key="7">
    <source>
        <dbReference type="RuleBase" id="RU003346"/>
    </source>
</evidence>